<feature type="transmembrane region" description="Helical" evidence="1">
    <location>
        <begin position="6"/>
        <end position="32"/>
    </location>
</feature>
<sequence>MLGTLWTIILIIIAIIVIVVLLRFLFGILVIAPVGMEFVKPGTTTDIALSIVNSI</sequence>
<accession>A0A654LZW5</accession>
<evidence type="ECO:0000313" key="3">
    <source>
        <dbReference type="Proteomes" id="UP000058925"/>
    </source>
</evidence>
<keyword evidence="1" id="KW-0472">Membrane</keyword>
<reference evidence="3" key="1">
    <citation type="submission" date="2015-10" db="EMBL/GenBank/DDBJ databases">
        <title>Niche specialization of a soil ammonia-oxidizing archaeon, Candidatus Nitrosocosmicus oleophilus.</title>
        <authorList>
            <person name="Jung M.-Y."/>
            <person name="Rhee S.-K."/>
        </authorList>
    </citation>
    <scope>NUCLEOTIDE SEQUENCE [LARGE SCALE GENOMIC DNA]</scope>
    <source>
        <strain evidence="3">MY3</strain>
    </source>
</reference>
<dbReference type="EMBL" id="CP012850">
    <property type="protein sequence ID" value="ALI35986.1"/>
    <property type="molecule type" value="Genomic_DNA"/>
</dbReference>
<evidence type="ECO:0000313" key="2">
    <source>
        <dbReference type="EMBL" id="ALI35986.1"/>
    </source>
</evidence>
<keyword evidence="1" id="KW-1133">Transmembrane helix</keyword>
<keyword evidence="3" id="KW-1185">Reference proteome</keyword>
<gene>
    <name evidence="2" type="ORF">NMY3_01783</name>
</gene>
<dbReference type="AlphaFoldDB" id="A0A654LZW5"/>
<proteinExistence type="predicted"/>
<dbReference type="KEGG" id="taa:NMY3_01783"/>
<protein>
    <submittedName>
        <fullName evidence="2">Uncharacterized protein</fullName>
    </submittedName>
</protein>
<evidence type="ECO:0000256" key="1">
    <source>
        <dbReference type="SAM" id="Phobius"/>
    </source>
</evidence>
<organism evidence="2 3">
    <name type="scientific">Candidatus Nitrosocosmicus oleophilus</name>
    <dbReference type="NCBI Taxonomy" id="1353260"/>
    <lineage>
        <taxon>Archaea</taxon>
        <taxon>Nitrososphaerota</taxon>
        <taxon>Nitrososphaeria</taxon>
        <taxon>Nitrososphaerales</taxon>
        <taxon>Nitrososphaeraceae</taxon>
        <taxon>Candidatus Nitrosocosmicus</taxon>
    </lineage>
</organism>
<dbReference type="Proteomes" id="UP000058925">
    <property type="component" value="Chromosome"/>
</dbReference>
<name>A0A654LZW5_9ARCH</name>
<keyword evidence="1" id="KW-0812">Transmembrane</keyword>